<reference evidence="11 12" key="1">
    <citation type="journal article" date="2019" name="Sci. Rep.">
        <title>Comparative genomics of chytrid fungi reveal insights into the obligate biotrophic and pathogenic lifestyle of Synchytrium endobioticum.</title>
        <authorList>
            <person name="van de Vossenberg B.T.L.H."/>
            <person name="Warris S."/>
            <person name="Nguyen H.D.T."/>
            <person name="van Gent-Pelzer M.P.E."/>
            <person name="Joly D.L."/>
            <person name="van de Geest H.C."/>
            <person name="Bonants P.J.M."/>
            <person name="Smith D.S."/>
            <person name="Levesque C.A."/>
            <person name="van der Lee T.A.J."/>
        </authorList>
    </citation>
    <scope>NUCLEOTIDE SEQUENCE [LARGE SCALE GENOMIC DNA]</scope>
    <source>
        <strain evidence="11 12">JEL517</strain>
    </source>
</reference>
<dbReference type="PANTHER" id="PTHR21072">
    <property type="entry name" value="GPI TRANSAMIDASE COMPONENT PIG-S"/>
    <property type="match status" value="1"/>
</dbReference>
<organism evidence="11 12">
    <name type="scientific">Synchytrium microbalum</name>
    <dbReference type="NCBI Taxonomy" id="1806994"/>
    <lineage>
        <taxon>Eukaryota</taxon>
        <taxon>Fungi</taxon>
        <taxon>Fungi incertae sedis</taxon>
        <taxon>Chytridiomycota</taxon>
        <taxon>Chytridiomycota incertae sedis</taxon>
        <taxon>Chytridiomycetes</taxon>
        <taxon>Synchytriales</taxon>
        <taxon>Synchytriaceae</taxon>
        <taxon>Synchytrium</taxon>
    </lineage>
</organism>
<evidence type="ECO:0000256" key="9">
    <source>
        <dbReference type="ARBA" id="ARBA00023180"/>
    </source>
</evidence>
<keyword evidence="9" id="KW-0325">Glycoprotein</keyword>
<dbReference type="STRING" id="1806994.A0A507CE58"/>
<dbReference type="InterPro" id="IPR019540">
    <property type="entry name" value="PtdIno-glycan_biosynth_class_S"/>
</dbReference>
<dbReference type="AlphaFoldDB" id="A0A507CE58"/>
<gene>
    <name evidence="11" type="ORF">SmJEL517_g00595</name>
</gene>
<feature type="transmembrane region" description="Helical" evidence="10">
    <location>
        <begin position="35"/>
        <end position="53"/>
    </location>
</feature>
<dbReference type="GO" id="GO:0042765">
    <property type="term" value="C:GPI-anchor transamidase complex"/>
    <property type="evidence" value="ECO:0007669"/>
    <property type="project" value="InterPro"/>
</dbReference>
<keyword evidence="5 10" id="KW-0812">Transmembrane</keyword>
<dbReference type="Pfam" id="PF10510">
    <property type="entry name" value="PIG-S"/>
    <property type="match status" value="1"/>
</dbReference>
<accession>A0A507CE58</accession>
<dbReference type="UniPathway" id="UPA00196"/>
<dbReference type="EMBL" id="QEAO01000002">
    <property type="protein sequence ID" value="TPX37638.1"/>
    <property type="molecule type" value="Genomic_DNA"/>
</dbReference>
<evidence type="ECO:0000313" key="11">
    <source>
        <dbReference type="EMBL" id="TPX37638.1"/>
    </source>
</evidence>
<comment type="subcellular location">
    <subcellularLocation>
        <location evidence="1">Endoplasmic reticulum membrane</location>
        <topology evidence="1">Multi-pass membrane protein</topology>
    </subcellularLocation>
</comment>
<dbReference type="GO" id="GO:0016255">
    <property type="term" value="P:attachment of GPI anchor to protein"/>
    <property type="evidence" value="ECO:0007669"/>
    <property type="project" value="InterPro"/>
</dbReference>
<proteinExistence type="inferred from homology"/>
<dbReference type="Proteomes" id="UP000319731">
    <property type="component" value="Unassembled WGS sequence"/>
</dbReference>
<evidence type="ECO:0000256" key="5">
    <source>
        <dbReference type="ARBA" id="ARBA00022692"/>
    </source>
</evidence>
<evidence type="ECO:0000256" key="2">
    <source>
        <dbReference type="ARBA" id="ARBA00004687"/>
    </source>
</evidence>
<keyword evidence="8 10" id="KW-0472">Membrane</keyword>
<feature type="transmembrane region" description="Helical" evidence="10">
    <location>
        <begin position="563"/>
        <end position="582"/>
    </location>
</feature>
<comment type="pathway">
    <text evidence="2">Glycolipid biosynthesis; glycosylphosphatidylinositol-anchor biosynthesis.</text>
</comment>
<dbReference type="PANTHER" id="PTHR21072:SF13">
    <property type="entry name" value="GPI TRANSAMIDASE COMPONENT PIG-S"/>
    <property type="match status" value="1"/>
</dbReference>
<keyword evidence="4" id="KW-0337">GPI-anchor biosynthesis</keyword>
<sequence length="600" mass="66886">MTDATTKKKSTSVVERQDLSDQVEKEIADSRTVRRWIVCSFLVALVIGLPIWYKTTEIYRAPLPHQDITSWSNPNALDTVFTIHVELIAHAFKLEPFVADETSDSLNEMFQQTAYIANTTRVNLQFTTSISALPKSNLKTLQDLVNNDDLDGETGVYSLHITCGGIRDTVHIGQRRSIFLEVPPPICKQQDKLTDVVIRVIAGVFSGEQKALQKVFAAKTMLNEDHDSMRVVKFADEFQLVLSLFNGNPADLLVSWDIDQAVNAYLKGFLSRLAKVSTFTVSSQIQHYAGLPITPKPQTDDKGTWFAIETESLKHFINSAEWNLGGHHGAFVHSSAGLLPYKRFTLIASFVSSSPPLNFVLYVPEASVIPLHILRPNGHKLETNAFLIPQWGGITITNPPNNTTTTTINKILKFTRDDLKPFLEIVVAQMRGLVGVSSVVIADQVLPPDTVITYATAPLYGITLFELDRLVRKRTLQCASDAISTLKSLLTLVTDMGNMVVKDEIKILVEGSLSALKEVKEGIKHNHVDASMSAARRATVLAEEAFFNPTMVSLLYFPTEHRYAVYMPLFVPVAVPFLAVIIKDFRVWMEARRAFKAKKD</sequence>
<dbReference type="GeneID" id="42001821"/>
<evidence type="ECO:0000256" key="8">
    <source>
        <dbReference type="ARBA" id="ARBA00023136"/>
    </source>
</evidence>
<dbReference type="OrthoDB" id="28748at2759"/>
<comment type="caution">
    <text evidence="11">The sequence shown here is derived from an EMBL/GenBank/DDBJ whole genome shotgun (WGS) entry which is preliminary data.</text>
</comment>
<evidence type="ECO:0000256" key="1">
    <source>
        <dbReference type="ARBA" id="ARBA00004477"/>
    </source>
</evidence>
<evidence type="ECO:0000256" key="7">
    <source>
        <dbReference type="ARBA" id="ARBA00022989"/>
    </source>
</evidence>
<comment type="similarity">
    <text evidence="3">Belongs to the PIGS family.</text>
</comment>
<name>A0A507CE58_9FUNG</name>
<evidence type="ECO:0000256" key="3">
    <source>
        <dbReference type="ARBA" id="ARBA00005316"/>
    </source>
</evidence>
<evidence type="ECO:0000256" key="10">
    <source>
        <dbReference type="SAM" id="Phobius"/>
    </source>
</evidence>
<dbReference type="GO" id="GO:0006506">
    <property type="term" value="P:GPI anchor biosynthetic process"/>
    <property type="evidence" value="ECO:0007669"/>
    <property type="project" value="UniProtKB-UniPathway"/>
</dbReference>
<evidence type="ECO:0008006" key="13">
    <source>
        <dbReference type="Google" id="ProtNLM"/>
    </source>
</evidence>
<keyword evidence="6" id="KW-0256">Endoplasmic reticulum</keyword>
<keyword evidence="7 10" id="KW-1133">Transmembrane helix</keyword>
<evidence type="ECO:0000313" key="12">
    <source>
        <dbReference type="Proteomes" id="UP000319731"/>
    </source>
</evidence>
<keyword evidence="12" id="KW-1185">Reference proteome</keyword>
<protein>
    <recommendedName>
        <fullName evidence="13">GPI transamidase component PIG-S</fullName>
    </recommendedName>
</protein>
<evidence type="ECO:0000256" key="6">
    <source>
        <dbReference type="ARBA" id="ARBA00022824"/>
    </source>
</evidence>
<dbReference type="RefSeq" id="XP_031027549.1">
    <property type="nucleotide sequence ID" value="XM_031166524.1"/>
</dbReference>
<evidence type="ECO:0000256" key="4">
    <source>
        <dbReference type="ARBA" id="ARBA00022502"/>
    </source>
</evidence>